<dbReference type="EMBL" id="JASBNA010000032">
    <property type="protein sequence ID" value="KAK7683120.1"/>
    <property type="molecule type" value="Genomic_DNA"/>
</dbReference>
<evidence type="ECO:0000256" key="1">
    <source>
        <dbReference type="SAM" id="MobiDB-lite"/>
    </source>
</evidence>
<reference evidence="2 3" key="1">
    <citation type="submission" date="2022-09" db="EMBL/GenBank/DDBJ databases">
        <authorList>
            <person name="Palmer J.M."/>
        </authorList>
    </citation>
    <scope>NUCLEOTIDE SEQUENCE [LARGE SCALE GENOMIC DNA]</scope>
    <source>
        <strain evidence="2 3">DSM 7382</strain>
    </source>
</reference>
<keyword evidence="3" id="KW-1185">Reference proteome</keyword>
<organism evidence="2 3">
    <name type="scientific">Cerrena zonata</name>
    <dbReference type="NCBI Taxonomy" id="2478898"/>
    <lineage>
        <taxon>Eukaryota</taxon>
        <taxon>Fungi</taxon>
        <taxon>Dikarya</taxon>
        <taxon>Basidiomycota</taxon>
        <taxon>Agaricomycotina</taxon>
        <taxon>Agaricomycetes</taxon>
        <taxon>Polyporales</taxon>
        <taxon>Cerrenaceae</taxon>
        <taxon>Cerrena</taxon>
    </lineage>
</organism>
<protein>
    <submittedName>
        <fullName evidence="2">Uncharacterized protein</fullName>
    </submittedName>
</protein>
<evidence type="ECO:0000313" key="3">
    <source>
        <dbReference type="Proteomes" id="UP001385951"/>
    </source>
</evidence>
<sequence length="473" mass="51906">MSCPLSVSSFPDINPTHNPPLDVDLPLLVAPTPTKRRGGITNVIKDLFVRDHDHPVSRNNFPHGTYDSSIQPTNLIQGEFSERPSHNSHIHLVPATPTIDEWHDHNSHHRSWSQATSPMQCPSSEDSWYELHQYPMPRSTKESIASLGLSRSCPSSDCEEYPDPRFMVTVCSARNWVETPSLPPLPPLPPRKEGFFENPIRPSSALSWLSNSTHGSEIGIEMVDDHPEPSTRPPSPICFTDRASSYIAAGSSSRLTSLETMSNPNNNPSFPSSSNSRGHASSPSVTSVRRRVSPPAPPPIEMMGHLRVYPILTSGLFSSKPKQPKSKPKRLVTSSTSASPSTPSSSPSKALPKMPVWKRFRRRHSISGFVTSPTSTEFPSEAAQVTSTESVNRTLGRTSSPTHSDYSAPSMHTVTDRIDPPPSVRFGGKDIDGPHVIAHTHVGGVWQEKDVNEVISTLRTMKVSGRITPKFKG</sequence>
<evidence type="ECO:0000313" key="2">
    <source>
        <dbReference type="EMBL" id="KAK7683120.1"/>
    </source>
</evidence>
<feature type="region of interest" description="Disordered" evidence="1">
    <location>
        <begin position="254"/>
        <end position="302"/>
    </location>
</feature>
<comment type="caution">
    <text evidence="2">The sequence shown here is derived from an EMBL/GenBank/DDBJ whole genome shotgun (WGS) entry which is preliminary data.</text>
</comment>
<name>A0AAW0FW49_9APHY</name>
<feature type="compositionally biased region" description="Polar residues" evidence="1">
    <location>
        <begin position="371"/>
        <end position="413"/>
    </location>
</feature>
<feature type="region of interest" description="Disordered" evidence="1">
    <location>
        <begin position="220"/>
        <end position="239"/>
    </location>
</feature>
<dbReference type="AlphaFoldDB" id="A0AAW0FW49"/>
<gene>
    <name evidence="2" type="ORF">QCA50_013793</name>
</gene>
<accession>A0AAW0FW49</accession>
<feature type="region of interest" description="Disordered" evidence="1">
    <location>
        <begin position="317"/>
        <end position="352"/>
    </location>
</feature>
<proteinExistence type="predicted"/>
<feature type="compositionally biased region" description="Low complexity" evidence="1">
    <location>
        <begin position="262"/>
        <end position="287"/>
    </location>
</feature>
<feature type="compositionally biased region" description="Low complexity" evidence="1">
    <location>
        <begin position="333"/>
        <end position="348"/>
    </location>
</feature>
<feature type="region of interest" description="Disordered" evidence="1">
    <location>
        <begin position="371"/>
        <end position="420"/>
    </location>
</feature>
<dbReference type="Proteomes" id="UP001385951">
    <property type="component" value="Unassembled WGS sequence"/>
</dbReference>